<dbReference type="InterPro" id="IPR052155">
    <property type="entry name" value="Biofilm_reg_signaling"/>
</dbReference>
<dbReference type="InterPro" id="IPR013656">
    <property type="entry name" value="PAS_4"/>
</dbReference>
<evidence type="ECO:0000313" key="6">
    <source>
        <dbReference type="EMBL" id="MET7015871.1"/>
    </source>
</evidence>
<evidence type="ECO:0000259" key="4">
    <source>
        <dbReference type="PROSITE" id="PS50883"/>
    </source>
</evidence>
<dbReference type="PANTHER" id="PTHR44757">
    <property type="entry name" value="DIGUANYLATE CYCLASE DGCP"/>
    <property type="match status" value="1"/>
</dbReference>
<dbReference type="InterPro" id="IPR043128">
    <property type="entry name" value="Rev_trsase/Diguanyl_cyclase"/>
</dbReference>
<feature type="domain" description="PAC" evidence="3">
    <location>
        <begin position="480"/>
        <end position="532"/>
    </location>
</feature>
<dbReference type="Pfam" id="PF17159">
    <property type="entry name" value="MASE3"/>
    <property type="match status" value="1"/>
</dbReference>
<feature type="domain" description="PAS" evidence="2">
    <location>
        <begin position="405"/>
        <end position="460"/>
    </location>
</feature>
<dbReference type="Proteomes" id="UP001549691">
    <property type="component" value="Unassembled WGS sequence"/>
</dbReference>
<keyword evidence="1" id="KW-0812">Transmembrane</keyword>
<dbReference type="InterPro" id="IPR000014">
    <property type="entry name" value="PAS"/>
</dbReference>
<feature type="domain" description="EAL" evidence="4">
    <location>
        <begin position="711"/>
        <end position="965"/>
    </location>
</feature>
<dbReference type="InterPro" id="IPR029787">
    <property type="entry name" value="Nucleotide_cyclase"/>
</dbReference>
<keyword evidence="7" id="KW-1185">Reference proteome</keyword>
<dbReference type="EMBL" id="JBEWZI010000023">
    <property type="protein sequence ID" value="MET7015871.1"/>
    <property type="molecule type" value="Genomic_DNA"/>
</dbReference>
<dbReference type="NCBIfam" id="TIGR00254">
    <property type="entry name" value="GGDEF"/>
    <property type="match status" value="1"/>
</dbReference>
<dbReference type="Pfam" id="PF00990">
    <property type="entry name" value="GGDEF"/>
    <property type="match status" value="1"/>
</dbReference>
<feature type="domain" description="GGDEF" evidence="5">
    <location>
        <begin position="564"/>
        <end position="702"/>
    </location>
</feature>
<dbReference type="InterPro" id="IPR000160">
    <property type="entry name" value="GGDEF_dom"/>
</dbReference>
<dbReference type="NCBIfam" id="TIGR00229">
    <property type="entry name" value="sensory_box"/>
    <property type="match status" value="2"/>
</dbReference>
<feature type="transmembrane region" description="Helical" evidence="1">
    <location>
        <begin position="197"/>
        <end position="214"/>
    </location>
</feature>
<dbReference type="SMART" id="SM00052">
    <property type="entry name" value="EAL"/>
    <property type="match status" value="1"/>
</dbReference>
<dbReference type="InterPro" id="IPR035919">
    <property type="entry name" value="EAL_sf"/>
</dbReference>
<evidence type="ECO:0000259" key="2">
    <source>
        <dbReference type="PROSITE" id="PS50112"/>
    </source>
</evidence>
<dbReference type="PROSITE" id="PS50112">
    <property type="entry name" value="PAS"/>
    <property type="match status" value="2"/>
</dbReference>
<dbReference type="SUPFAM" id="SSF55785">
    <property type="entry name" value="PYP-like sensor domain (PAS domain)"/>
    <property type="match status" value="2"/>
</dbReference>
<dbReference type="SUPFAM" id="SSF55073">
    <property type="entry name" value="Nucleotide cyclase"/>
    <property type="match status" value="1"/>
</dbReference>
<evidence type="ECO:0000259" key="5">
    <source>
        <dbReference type="PROSITE" id="PS50887"/>
    </source>
</evidence>
<evidence type="ECO:0000313" key="7">
    <source>
        <dbReference type="Proteomes" id="UP001549691"/>
    </source>
</evidence>
<feature type="domain" description="PAS" evidence="2">
    <location>
        <begin position="285"/>
        <end position="355"/>
    </location>
</feature>
<dbReference type="PROSITE" id="PS50887">
    <property type="entry name" value="GGDEF"/>
    <property type="match status" value="1"/>
</dbReference>
<feature type="transmembrane region" description="Helical" evidence="1">
    <location>
        <begin position="157"/>
        <end position="177"/>
    </location>
</feature>
<dbReference type="Gene3D" id="3.20.20.450">
    <property type="entry name" value="EAL domain"/>
    <property type="match status" value="1"/>
</dbReference>
<comment type="caution">
    <text evidence="6">The sequence shown here is derived from an EMBL/GenBank/DDBJ whole genome shotgun (WGS) entry which is preliminary data.</text>
</comment>
<feature type="domain" description="PAC" evidence="3">
    <location>
        <begin position="359"/>
        <end position="411"/>
    </location>
</feature>
<dbReference type="Gene3D" id="3.30.450.20">
    <property type="entry name" value="PAS domain"/>
    <property type="match status" value="2"/>
</dbReference>
<name>A0ABV2TPM4_9RHOO</name>
<dbReference type="PROSITE" id="PS50883">
    <property type="entry name" value="EAL"/>
    <property type="match status" value="1"/>
</dbReference>
<feature type="transmembrane region" description="Helical" evidence="1">
    <location>
        <begin position="89"/>
        <end position="112"/>
    </location>
</feature>
<proteinExistence type="predicted"/>
<dbReference type="InterPro" id="IPR000700">
    <property type="entry name" value="PAS-assoc_C"/>
</dbReference>
<gene>
    <name evidence="6" type="ORF">ABXR19_16890</name>
</gene>
<dbReference type="CDD" id="cd01949">
    <property type="entry name" value="GGDEF"/>
    <property type="match status" value="1"/>
</dbReference>
<dbReference type="Pfam" id="PF08448">
    <property type="entry name" value="PAS_4"/>
    <property type="match status" value="1"/>
</dbReference>
<dbReference type="Pfam" id="PF00563">
    <property type="entry name" value="EAL"/>
    <property type="match status" value="1"/>
</dbReference>
<reference evidence="6 7" key="1">
    <citation type="submission" date="2024-07" db="EMBL/GenBank/DDBJ databases">
        <title>Uliginosibacterium flavum JJ3220;KACC:17644.</title>
        <authorList>
            <person name="Kim M.K."/>
        </authorList>
    </citation>
    <scope>NUCLEOTIDE SEQUENCE [LARGE SCALE GENOMIC DNA]</scope>
    <source>
        <strain evidence="6 7">KACC:17644</strain>
    </source>
</reference>
<evidence type="ECO:0000259" key="3">
    <source>
        <dbReference type="PROSITE" id="PS50113"/>
    </source>
</evidence>
<dbReference type="InterPro" id="IPR001633">
    <property type="entry name" value="EAL_dom"/>
</dbReference>
<keyword evidence="1" id="KW-0472">Membrane</keyword>
<dbReference type="CDD" id="cd01948">
    <property type="entry name" value="EAL"/>
    <property type="match status" value="1"/>
</dbReference>
<keyword evidence="1" id="KW-1133">Transmembrane helix</keyword>
<dbReference type="CDD" id="cd00130">
    <property type="entry name" value="PAS"/>
    <property type="match status" value="2"/>
</dbReference>
<dbReference type="InterPro" id="IPR035965">
    <property type="entry name" value="PAS-like_dom_sf"/>
</dbReference>
<dbReference type="InterPro" id="IPR001610">
    <property type="entry name" value="PAC"/>
</dbReference>
<dbReference type="PANTHER" id="PTHR44757:SF2">
    <property type="entry name" value="BIOFILM ARCHITECTURE MAINTENANCE PROTEIN MBAA"/>
    <property type="match status" value="1"/>
</dbReference>
<dbReference type="Pfam" id="PF13426">
    <property type="entry name" value="PAS_9"/>
    <property type="match status" value="1"/>
</dbReference>
<protein>
    <submittedName>
        <fullName evidence="6">EAL domain-containing protein</fullName>
    </submittedName>
</protein>
<feature type="transmembrane region" description="Helical" evidence="1">
    <location>
        <begin position="20"/>
        <end position="42"/>
    </location>
</feature>
<sequence length="968" mass="107199">MSTEPGIRLQALTRAVRTELASSAPLQWSIVLSVLFAFGKFLPAAKLFSVPEHYLAIHNLLEFLSMAVSAMVFAIALTLGRHAGNRQPIVLGCGFLAVCLIDFAHTLSFAGMPALITPSGPEKAINFWLAGRYVAALTLLWAALVQTGNWSAALRRTLISAALLLVALVWWACFFGAASLPRTFIAGQGLTPLKIHAEYLVAALYALAAILLYVRRARSELGDLEWLAAAAWTLGLAELYFTLYTDVTDLFNLLGHVYKTIAYLMVYRALFAVWVQRPYRELEFERSRLKTLVSSIPDLVWLKDAQGVYLSCNRSFERLYGAPEARIVGKTDFDFVDAEMARFFRANDQRAIAADAPSINEEWLDFAADGYRGLFETTKTPMKGPDGEIIGVLGIAHDITEHKLNEEQLRIAATAFESQEGMAITDPQRLILRTNRAFSEITGYTADEVTGRPLDFLYADPHGPAIFDEIRQAIDARNSWSGESGYRRKNGERFPCWLTITAVKDALGEISNYVATLIDFTERKRAEEEINSLAFYDPLTNLPNRRLLFERLKQLQVMTARNDTYSALMLIDLDNFKTLNDAHGHDTGDILLQQVAQRLGLCVRESDTVARLGGDEFVLILNTLGGILPDAASQTEAIGKKLLTALSESYHLSHIVHRCSASIGATIFKGNHSSVEELLKQADLAMYAAKESGRNTLQFFDPTMQATALKRATLEAELIRAVDLAQFCLYYQIQVADEGRVIGAEALIRWQHSERGLVPPGDFIPLAEDSGLILPLGDWVLSTACAQLARWARNPRFAELTLAVNLSIKQVREPDFVNKVTGILARTGANPRRLKLELTESLFAGDIEDLIGKMHALKACGVSFSLDDFGTGYSSLSYLRQLPLDQLKIDQSFVRDLLIDPNDTAIARTVVALADTLGLSVIAEGVETRAQQDRLRQLGCFAYQGYLFGRPLPLAEFEALVRQVRATA</sequence>
<dbReference type="SMART" id="SM00267">
    <property type="entry name" value="GGDEF"/>
    <property type="match status" value="1"/>
</dbReference>
<dbReference type="Gene3D" id="3.30.70.270">
    <property type="match status" value="1"/>
</dbReference>
<feature type="transmembrane region" description="Helical" evidence="1">
    <location>
        <begin position="124"/>
        <end position="145"/>
    </location>
</feature>
<feature type="transmembrane region" description="Helical" evidence="1">
    <location>
        <begin position="226"/>
        <end position="244"/>
    </location>
</feature>
<dbReference type="InterPro" id="IPR033425">
    <property type="entry name" value="MASE3"/>
</dbReference>
<dbReference type="SMART" id="SM00086">
    <property type="entry name" value="PAC"/>
    <property type="match status" value="2"/>
</dbReference>
<accession>A0ABV2TPM4</accession>
<feature type="transmembrane region" description="Helical" evidence="1">
    <location>
        <begin position="54"/>
        <end position="77"/>
    </location>
</feature>
<dbReference type="PROSITE" id="PS50113">
    <property type="entry name" value="PAC"/>
    <property type="match status" value="2"/>
</dbReference>
<dbReference type="SUPFAM" id="SSF141868">
    <property type="entry name" value="EAL domain-like"/>
    <property type="match status" value="1"/>
</dbReference>
<evidence type="ECO:0000256" key="1">
    <source>
        <dbReference type="SAM" id="Phobius"/>
    </source>
</evidence>
<dbReference type="RefSeq" id="WP_354602330.1">
    <property type="nucleotide sequence ID" value="NZ_JBEWZI010000023.1"/>
</dbReference>
<organism evidence="6 7">
    <name type="scientific">Uliginosibacterium flavum</name>
    <dbReference type="NCBI Taxonomy" id="1396831"/>
    <lineage>
        <taxon>Bacteria</taxon>
        <taxon>Pseudomonadati</taxon>
        <taxon>Pseudomonadota</taxon>
        <taxon>Betaproteobacteria</taxon>
        <taxon>Rhodocyclales</taxon>
        <taxon>Zoogloeaceae</taxon>
        <taxon>Uliginosibacterium</taxon>
    </lineage>
</organism>
<dbReference type="SMART" id="SM00091">
    <property type="entry name" value="PAS"/>
    <property type="match status" value="2"/>
</dbReference>